<evidence type="ECO:0000313" key="5">
    <source>
        <dbReference type="Proteomes" id="UP000829685"/>
    </source>
</evidence>
<keyword evidence="2" id="KW-1133">Transmembrane helix</keyword>
<keyword evidence="2" id="KW-0472">Membrane</keyword>
<feature type="transmembrane region" description="Helical" evidence="2">
    <location>
        <begin position="246"/>
        <end position="271"/>
    </location>
</feature>
<evidence type="ECO:0000256" key="3">
    <source>
        <dbReference type="SAM" id="SignalP"/>
    </source>
</evidence>
<feature type="compositionally biased region" description="Low complexity" evidence="1">
    <location>
        <begin position="358"/>
        <end position="368"/>
    </location>
</feature>
<organism evidence="4 5">
    <name type="scientific">Neoarthrinium moseri</name>
    <dbReference type="NCBI Taxonomy" id="1658444"/>
    <lineage>
        <taxon>Eukaryota</taxon>
        <taxon>Fungi</taxon>
        <taxon>Dikarya</taxon>
        <taxon>Ascomycota</taxon>
        <taxon>Pezizomycotina</taxon>
        <taxon>Sordariomycetes</taxon>
        <taxon>Xylariomycetidae</taxon>
        <taxon>Amphisphaeriales</taxon>
        <taxon>Apiosporaceae</taxon>
        <taxon>Neoarthrinium</taxon>
    </lineage>
</organism>
<feature type="compositionally biased region" description="Low complexity" evidence="1">
    <location>
        <begin position="201"/>
        <end position="225"/>
    </location>
</feature>
<reference evidence="4" key="1">
    <citation type="submission" date="2021-03" db="EMBL/GenBank/DDBJ databases">
        <title>Revisited historic fungal species revealed as producer of novel bioactive compounds through whole genome sequencing and comparative genomics.</title>
        <authorList>
            <person name="Vignolle G.A."/>
            <person name="Hochenegger N."/>
            <person name="Mach R.L."/>
            <person name="Mach-Aigner A.R."/>
            <person name="Javad Rahimi M."/>
            <person name="Salim K.A."/>
            <person name="Chan C.M."/>
            <person name="Lim L.B.L."/>
            <person name="Cai F."/>
            <person name="Druzhinina I.S."/>
            <person name="U'Ren J.M."/>
            <person name="Derntl C."/>
        </authorList>
    </citation>
    <scope>NUCLEOTIDE SEQUENCE</scope>
    <source>
        <strain evidence="4">TUCIM 5799</strain>
    </source>
</reference>
<evidence type="ECO:0000256" key="2">
    <source>
        <dbReference type="SAM" id="Phobius"/>
    </source>
</evidence>
<protein>
    <submittedName>
        <fullName evidence="4">Uncharacterized protein</fullName>
    </submittedName>
</protein>
<sequence>MAALLLTAVFGTAVRALALESTIARPTEASIPDPTLQLPEITEPPSPSVVKELLRRADVETVLVAPDNTCGYVSGLLGAAYTCGNTNGYCAFITTAAFGAVACCNSGGCDFRTDCRDREQISDGDCGNGCMNDIYTVKCSEASLPYCGTIRFSSSITDYFCHSLSYSTPMNALTTWIGEADGRKYSQVVVTLSSDALTSVGTSARGSGSATATGASGSSGSSSGDSSGGSSGSSSGGSGGGSSTNIGAIVGGAVGGVAVLALIGFGIWFLVRRSNKNKAAAVAPPPGPAPYPQMQQSPPPGGPSPGPMGVAGHQSVYNPQYPQQPGQQYPSPEGYMSPGAGYFPNQEKPGDPYITHASVQPSSPVSQVTDPRMSIQPSSPTSTVNSFQPQHTGGYQAPTPTVPSTVYEAGGDAVGTQGPNANHRGQFHELS</sequence>
<feature type="region of interest" description="Disordered" evidence="1">
    <location>
        <begin position="279"/>
        <end position="431"/>
    </location>
</feature>
<feature type="compositionally biased region" description="Gly residues" evidence="1">
    <location>
        <begin position="226"/>
        <end position="241"/>
    </location>
</feature>
<dbReference type="AlphaFoldDB" id="A0A9P9WLN1"/>
<gene>
    <name evidence="4" type="ORF">JX265_006538</name>
</gene>
<accession>A0A9P9WLN1</accession>
<comment type="caution">
    <text evidence="4">The sequence shown here is derived from an EMBL/GenBank/DDBJ whole genome shotgun (WGS) entry which is preliminary data.</text>
</comment>
<evidence type="ECO:0000313" key="4">
    <source>
        <dbReference type="EMBL" id="KAI1869448.1"/>
    </source>
</evidence>
<keyword evidence="2" id="KW-0812">Transmembrane</keyword>
<feature type="signal peptide" evidence="3">
    <location>
        <begin position="1"/>
        <end position="18"/>
    </location>
</feature>
<keyword evidence="3" id="KW-0732">Signal</keyword>
<dbReference type="Proteomes" id="UP000829685">
    <property type="component" value="Unassembled WGS sequence"/>
</dbReference>
<keyword evidence="5" id="KW-1185">Reference proteome</keyword>
<feature type="chain" id="PRO_5040119439" evidence="3">
    <location>
        <begin position="19"/>
        <end position="431"/>
    </location>
</feature>
<feature type="region of interest" description="Disordered" evidence="1">
    <location>
        <begin position="199"/>
        <end position="241"/>
    </location>
</feature>
<feature type="compositionally biased region" description="Polar residues" evidence="1">
    <location>
        <begin position="375"/>
        <end position="404"/>
    </location>
</feature>
<feature type="compositionally biased region" description="Low complexity" evidence="1">
    <location>
        <begin position="319"/>
        <end position="332"/>
    </location>
</feature>
<dbReference type="EMBL" id="JAFIMR010000015">
    <property type="protein sequence ID" value="KAI1869448.1"/>
    <property type="molecule type" value="Genomic_DNA"/>
</dbReference>
<name>A0A9P9WLN1_9PEZI</name>
<evidence type="ECO:0000256" key="1">
    <source>
        <dbReference type="SAM" id="MobiDB-lite"/>
    </source>
</evidence>
<proteinExistence type="predicted"/>
<feature type="compositionally biased region" description="Pro residues" evidence="1">
    <location>
        <begin position="283"/>
        <end position="306"/>
    </location>
</feature>